<proteinExistence type="predicted"/>
<sequence length="49" mass="5398">MVKQAPDCGHCDGTGKITYERPRRQQDGTVIFVDSREDCHVCGGSGKCR</sequence>
<dbReference type="Proteomes" id="UP000006640">
    <property type="component" value="Chromosome"/>
</dbReference>
<accession>D6Y5Z7</accession>
<gene>
    <name evidence="1" type="ordered locus">Tbis_2713</name>
</gene>
<reference evidence="1 2" key="1">
    <citation type="submission" date="2010-01" db="EMBL/GenBank/DDBJ databases">
        <title>The complete genome of Thermobispora bispora DSM 43833.</title>
        <authorList>
            <consortium name="US DOE Joint Genome Institute (JGI-PGF)"/>
            <person name="Lucas S."/>
            <person name="Copeland A."/>
            <person name="Lapidus A."/>
            <person name="Glavina del Rio T."/>
            <person name="Dalin E."/>
            <person name="Tice H."/>
            <person name="Bruce D."/>
            <person name="Goodwin L."/>
            <person name="Pitluck S."/>
            <person name="Kyrpides N."/>
            <person name="Mavromatis K."/>
            <person name="Ivanova N."/>
            <person name="Mikhailova N."/>
            <person name="Chertkov O."/>
            <person name="Brettin T."/>
            <person name="Detter J.C."/>
            <person name="Han C."/>
            <person name="Larimer F."/>
            <person name="Land M."/>
            <person name="Hauser L."/>
            <person name="Markowitz V."/>
            <person name="Cheng J.-F."/>
            <person name="Hugenholtz P."/>
            <person name="Woyke T."/>
            <person name="Wu D."/>
            <person name="Jando M."/>
            <person name="Schneider S."/>
            <person name="Klenk H.-P."/>
            <person name="Eisen J.A."/>
        </authorList>
    </citation>
    <scope>NUCLEOTIDE SEQUENCE [LARGE SCALE GENOMIC DNA]</scope>
    <source>
        <strain evidence="2">ATCC 19993 / DSM 43833 / CBS 139.67 / JCM 10125 / KCTC 9307 / NBRC 14880 / R51</strain>
    </source>
</reference>
<name>D6Y5Z7_THEBD</name>
<dbReference type="AlphaFoldDB" id="D6Y5Z7"/>
<dbReference type="EMBL" id="CP001874">
    <property type="protein sequence ID" value="ADG89413.1"/>
    <property type="molecule type" value="Genomic_DNA"/>
</dbReference>
<evidence type="ECO:0000313" key="2">
    <source>
        <dbReference type="Proteomes" id="UP000006640"/>
    </source>
</evidence>
<dbReference type="STRING" id="469371.Tbis_2713"/>
<dbReference type="HOGENOM" id="CLU_3141683_0_0_11"/>
<evidence type="ECO:0008006" key="3">
    <source>
        <dbReference type="Google" id="ProtNLM"/>
    </source>
</evidence>
<organism evidence="1 2">
    <name type="scientific">Thermobispora bispora (strain ATCC 19993 / DSM 43833 / CBS 139.67 / JCM 10125 / KCTC 9307 / NBRC 14880 / R51)</name>
    <dbReference type="NCBI Taxonomy" id="469371"/>
    <lineage>
        <taxon>Bacteria</taxon>
        <taxon>Bacillati</taxon>
        <taxon>Actinomycetota</taxon>
        <taxon>Actinomycetes</taxon>
        <taxon>Streptosporangiales</taxon>
        <taxon>Streptosporangiaceae</taxon>
        <taxon>Thermobispora</taxon>
    </lineage>
</organism>
<dbReference type="KEGG" id="tbi:Tbis_2713"/>
<evidence type="ECO:0000313" key="1">
    <source>
        <dbReference type="EMBL" id="ADG89413.1"/>
    </source>
</evidence>
<keyword evidence="2" id="KW-1185">Reference proteome</keyword>
<protein>
    <recommendedName>
        <fullName evidence="3">Molecular chaperone DnaJ</fullName>
    </recommendedName>
</protein>